<evidence type="ECO:0000313" key="1">
    <source>
        <dbReference type="EMBL" id="MCD9559385.1"/>
    </source>
</evidence>
<dbReference type="EMBL" id="JACEIK010002143">
    <property type="protein sequence ID" value="MCD9559385.1"/>
    <property type="molecule type" value="Genomic_DNA"/>
</dbReference>
<proteinExistence type="predicted"/>
<name>A0ABS8UMQ7_DATST</name>
<protein>
    <submittedName>
        <fullName evidence="1">Uncharacterized protein</fullName>
    </submittedName>
</protein>
<reference evidence="1 2" key="1">
    <citation type="journal article" date="2021" name="BMC Genomics">
        <title>Datura genome reveals duplications of psychoactive alkaloid biosynthetic genes and high mutation rate following tissue culture.</title>
        <authorList>
            <person name="Rajewski A."/>
            <person name="Carter-House D."/>
            <person name="Stajich J."/>
            <person name="Litt A."/>
        </authorList>
    </citation>
    <scope>NUCLEOTIDE SEQUENCE [LARGE SCALE GENOMIC DNA]</scope>
    <source>
        <strain evidence="1">AR-01</strain>
    </source>
</reference>
<dbReference type="Proteomes" id="UP000823775">
    <property type="component" value="Unassembled WGS sequence"/>
</dbReference>
<comment type="caution">
    <text evidence="1">The sequence shown here is derived from an EMBL/GenBank/DDBJ whole genome shotgun (WGS) entry which is preliminary data.</text>
</comment>
<feature type="non-terminal residue" evidence="1">
    <location>
        <position position="1"/>
    </location>
</feature>
<organism evidence="1 2">
    <name type="scientific">Datura stramonium</name>
    <name type="common">Jimsonweed</name>
    <name type="synonym">Common thornapple</name>
    <dbReference type="NCBI Taxonomy" id="4076"/>
    <lineage>
        <taxon>Eukaryota</taxon>
        <taxon>Viridiplantae</taxon>
        <taxon>Streptophyta</taxon>
        <taxon>Embryophyta</taxon>
        <taxon>Tracheophyta</taxon>
        <taxon>Spermatophyta</taxon>
        <taxon>Magnoliopsida</taxon>
        <taxon>eudicotyledons</taxon>
        <taxon>Gunneridae</taxon>
        <taxon>Pentapetalae</taxon>
        <taxon>asterids</taxon>
        <taxon>lamiids</taxon>
        <taxon>Solanales</taxon>
        <taxon>Solanaceae</taxon>
        <taxon>Solanoideae</taxon>
        <taxon>Datureae</taxon>
        <taxon>Datura</taxon>
    </lineage>
</organism>
<evidence type="ECO:0000313" key="2">
    <source>
        <dbReference type="Proteomes" id="UP000823775"/>
    </source>
</evidence>
<sequence>TVNVVDFTGRVLAQIIQYIWVPESCSTCFRLGSCKPSTSSPTEETKELTPQPKVKVVSKKKIWQKKPKEVQDKIVPKLGKDIDTQTVCKLPHKMIN</sequence>
<gene>
    <name evidence="1" type="ORF">HAX54_017310</name>
</gene>
<accession>A0ABS8UMQ7</accession>
<keyword evidence="2" id="KW-1185">Reference proteome</keyword>